<feature type="transmembrane region" description="Helical" evidence="6">
    <location>
        <begin position="182"/>
        <end position="204"/>
    </location>
</feature>
<dbReference type="InParanoid" id="B2A2Z4"/>
<comment type="subcellular location">
    <subcellularLocation>
        <location evidence="1">Cell membrane</location>
        <topology evidence="1">Multi-pass membrane protein</topology>
    </subcellularLocation>
</comment>
<dbReference type="RefSeq" id="WP_012446499.1">
    <property type="nucleotide sequence ID" value="NZ_CP144221.1"/>
</dbReference>
<feature type="transmembrane region" description="Helical" evidence="6">
    <location>
        <begin position="87"/>
        <end position="114"/>
    </location>
</feature>
<feature type="transmembrane region" description="Helical" evidence="6">
    <location>
        <begin position="283"/>
        <end position="303"/>
    </location>
</feature>
<dbReference type="FunCoup" id="B2A2Z4">
    <property type="interactions" value="45"/>
</dbReference>
<feature type="transmembrane region" description="Helical" evidence="6">
    <location>
        <begin position="324"/>
        <end position="352"/>
    </location>
</feature>
<dbReference type="InterPro" id="IPR024923">
    <property type="entry name" value="PG_synth_SpoVB"/>
</dbReference>
<reference evidence="7 8" key="2">
    <citation type="journal article" date="2011" name="J. Bacteriol.">
        <title>Complete genome sequence of the anaerobic, halophilic alkalithermophile Natranaerobius thermophilus JW/NM-WN-LF.</title>
        <authorList>
            <person name="Zhao B."/>
            <person name="Mesbah N.M."/>
            <person name="Dalin E."/>
            <person name="Goodwin L."/>
            <person name="Nolan M."/>
            <person name="Pitluck S."/>
            <person name="Chertkov O."/>
            <person name="Brettin T.S."/>
            <person name="Han J."/>
            <person name="Larimer F.W."/>
            <person name="Land M.L."/>
            <person name="Hauser L."/>
            <person name="Kyrpides N."/>
            <person name="Wiegel J."/>
        </authorList>
    </citation>
    <scope>NUCLEOTIDE SEQUENCE [LARGE SCALE GENOMIC DNA]</scope>
    <source>
        <strain evidence="8">ATCC BAA-1301 / DSM 18059 / JW/NM-WN-LF</strain>
    </source>
</reference>
<sequence length="526" mass="57223">MEKDSLAKGTIVLGSGMVIAKIFGLVYRLILPNIIGTEAMGLYGMAYAVYTVLLTLSMAGIPVAISKIISNELSQGHYVAANDTFKVALLLLLTTGLIFTTVLYFGSTIIAHAITGDHRAELSLKAVSPAIILVSVMSALRGYFQGHLVMTYTAVSQLLEQFVRVFGILFFAYLLIPYGKIYSAAGAVFGNVVGALTGLGYLIWQYFNSKDIVKRQINNSSISISRIQQTAIQIMVLAFPIIIGNMIMPIMNLIDASLVVNRLMEIGFTQGEATSKFAYLTQYAAPLTMFPGTMGMALSMSLVPGISETVTKQNYDQLKGRVRLAIRFSLLIGFPSFFGLFVLATPIILLIFPNDPEAATPLRYLSPSVIFLLLKFATTGVLQGLNKPMIPVKNLIIGTFLKAILTYWLTAVPYLNVNGAAIGTLISYAVSSMFNLFYIIKITGIKISLVQDILKPAILSLFMGIIAFSTQILTLDLIGIRLAALLAIMAGALFYILLGISFKVIKKNEIQLIPKLGPKISPYIKD</sequence>
<evidence type="ECO:0000256" key="5">
    <source>
        <dbReference type="ARBA" id="ARBA00023136"/>
    </source>
</evidence>
<keyword evidence="3 6" id="KW-0812">Transmembrane</keyword>
<dbReference type="PANTHER" id="PTHR30250">
    <property type="entry name" value="PST FAMILY PREDICTED COLANIC ACID TRANSPORTER"/>
    <property type="match status" value="1"/>
</dbReference>
<dbReference type="InterPro" id="IPR050833">
    <property type="entry name" value="Poly_Biosynth_Transport"/>
</dbReference>
<dbReference type="GO" id="GO:0005886">
    <property type="term" value="C:plasma membrane"/>
    <property type="evidence" value="ECO:0007669"/>
    <property type="project" value="UniProtKB-SubCell"/>
</dbReference>
<organism evidence="7 8">
    <name type="scientific">Natranaerobius thermophilus (strain ATCC BAA-1301 / DSM 18059 / JW/NM-WN-LF)</name>
    <dbReference type="NCBI Taxonomy" id="457570"/>
    <lineage>
        <taxon>Bacteria</taxon>
        <taxon>Bacillati</taxon>
        <taxon>Bacillota</taxon>
        <taxon>Clostridia</taxon>
        <taxon>Natranaerobiales</taxon>
        <taxon>Natranaerobiaceae</taxon>
        <taxon>Natranaerobius</taxon>
    </lineage>
</organism>
<keyword evidence="8" id="KW-1185">Reference proteome</keyword>
<feature type="transmembrane region" description="Helical" evidence="6">
    <location>
        <begin position="394"/>
        <end position="415"/>
    </location>
</feature>
<keyword evidence="4 6" id="KW-1133">Transmembrane helix</keyword>
<dbReference type="KEGG" id="nth:Nther_0009"/>
<feature type="transmembrane region" description="Helical" evidence="6">
    <location>
        <begin position="234"/>
        <end position="254"/>
    </location>
</feature>
<dbReference type="EMBL" id="CP001034">
    <property type="protein sequence ID" value="ACB83608.1"/>
    <property type="molecule type" value="Genomic_DNA"/>
</dbReference>
<evidence type="ECO:0000256" key="4">
    <source>
        <dbReference type="ARBA" id="ARBA00022989"/>
    </source>
</evidence>
<evidence type="ECO:0000313" key="7">
    <source>
        <dbReference type="EMBL" id="ACB83608.1"/>
    </source>
</evidence>
<evidence type="ECO:0000256" key="3">
    <source>
        <dbReference type="ARBA" id="ARBA00022692"/>
    </source>
</evidence>
<proteinExistence type="predicted"/>
<dbReference type="InterPro" id="IPR002797">
    <property type="entry name" value="Polysacc_synth"/>
</dbReference>
<dbReference type="Pfam" id="PF01943">
    <property type="entry name" value="Polysacc_synt"/>
    <property type="match status" value="1"/>
</dbReference>
<keyword evidence="2" id="KW-1003">Cell membrane</keyword>
<dbReference type="PIRSF" id="PIRSF038958">
    <property type="entry name" value="PG_synth_SpoVB"/>
    <property type="match status" value="1"/>
</dbReference>
<feature type="transmembrane region" description="Helical" evidence="6">
    <location>
        <begin position="478"/>
        <end position="498"/>
    </location>
</feature>
<accession>B2A2Z4</accession>
<dbReference type="HOGENOM" id="CLU_022017_2_1_9"/>
<feature type="transmembrane region" description="Helical" evidence="6">
    <location>
        <begin position="156"/>
        <end position="176"/>
    </location>
</feature>
<dbReference type="STRING" id="457570.Nther_0009"/>
<feature type="transmembrane region" description="Helical" evidence="6">
    <location>
        <begin position="364"/>
        <end position="382"/>
    </location>
</feature>
<dbReference type="eggNOG" id="COG2244">
    <property type="taxonomic scope" value="Bacteria"/>
</dbReference>
<feature type="transmembrane region" description="Helical" evidence="6">
    <location>
        <begin position="421"/>
        <end position="440"/>
    </location>
</feature>
<evidence type="ECO:0000256" key="6">
    <source>
        <dbReference type="SAM" id="Phobius"/>
    </source>
</evidence>
<keyword evidence="5 6" id="KW-0472">Membrane</keyword>
<feature type="transmembrane region" description="Helical" evidence="6">
    <location>
        <begin position="42"/>
        <end position="66"/>
    </location>
</feature>
<feature type="transmembrane region" description="Helical" evidence="6">
    <location>
        <begin position="452"/>
        <end position="472"/>
    </location>
</feature>
<reference evidence="7 8" key="1">
    <citation type="submission" date="2008-04" db="EMBL/GenBank/DDBJ databases">
        <title>Complete sequence of chromosome of Natranaerobius thermophilus JW/NM-WN-LF.</title>
        <authorList>
            <consortium name="US DOE Joint Genome Institute"/>
            <person name="Copeland A."/>
            <person name="Lucas S."/>
            <person name="Lapidus A."/>
            <person name="Glavina del Rio T."/>
            <person name="Dalin E."/>
            <person name="Tice H."/>
            <person name="Bruce D."/>
            <person name="Goodwin L."/>
            <person name="Pitluck S."/>
            <person name="Chertkov O."/>
            <person name="Brettin T."/>
            <person name="Detter J.C."/>
            <person name="Han C."/>
            <person name="Kuske C.R."/>
            <person name="Schmutz J."/>
            <person name="Larimer F."/>
            <person name="Land M."/>
            <person name="Hauser L."/>
            <person name="Kyrpides N."/>
            <person name="Lykidis A."/>
            <person name="Mesbah N.M."/>
            <person name="Wiegel J."/>
        </authorList>
    </citation>
    <scope>NUCLEOTIDE SEQUENCE [LARGE SCALE GENOMIC DNA]</scope>
    <source>
        <strain evidence="8">ATCC BAA-1301 / DSM 18059 / JW/NM-WN-LF</strain>
    </source>
</reference>
<dbReference type="CDD" id="cd13124">
    <property type="entry name" value="MATE_SpoVB_like"/>
    <property type="match status" value="1"/>
</dbReference>
<protein>
    <submittedName>
        <fullName evidence="7">Polysaccharide biosynthesis protein</fullName>
    </submittedName>
</protein>
<evidence type="ECO:0000256" key="1">
    <source>
        <dbReference type="ARBA" id="ARBA00004651"/>
    </source>
</evidence>
<evidence type="ECO:0000313" key="8">
    <source>
        <dbReference type="Proteomes" id="UP000001683"/>
    </source>
</evidence>
<gene>
    <name evidence="7" type="ordered locus">Nther_0009</name>
</gene>
<feature type="transmembrane region" description="Helical" evidence="6">
    <location>
        <begin position="12"/>
        <end position="30"/>
    </location>
</feature>
<dbReference type="Proteomes" id="UP000001683">
    <property type="component" value="Chromosome"/>
</dbReference>
<name>B2A2Z4_NATTJ</name>
<evidence type="ECO:0000256" key="2">
    <source>
        <dbReference type="ARBA" id="ARBA00022475"/>
    </source>
</evidence>
<dbReference type="AlphaFoldDB" id="B2A2Z4"/>
<dbReference type="PANTHER" id="PTHR30250:SF21">
    <property type="entry name" value="LIPID II FLIPPASE MURJ"/>
    <property type="match status" value="1"/>
</dbReference>
<feature type="transmembrane region" description="Helical" evidence="6">
    <location>
        <begin position="126"/>
        <end position="144"/>
    </location>
</feature>